<gene>
    <name evidence="2" type="ORF">PXEA_LOCUS37221</name>
</gene>
<dbReference type="AlphaFoldDB" id="A0A3S5BFX4"/>
<organism evidence="2 3">
    <name type="scientific">Protopolystoma xenopodis</name>
    <dbReference type="NCBI Taxonomy" id="117903"/>
    <lineage>
        <taxon>Eukaryota</taxon>
        <taxon>Metazoa</taxon>
        <taxon>Spiralia</taxon>
        <taxon>Lophotrochozoa</taxon>
        <taxon>Platyhelminthes</taxon>
        <taxon>Monogenea</taxon>
        <taxon>Polyopisthocotylea</taxon>
        <taxon>Polystomatidea</taxon>
        <taxon>Polystomatidae</taxon>
        <taxon>Protopolystoma</taxon>
    </lineage>
</organism>
<proteinExistence type="predicted"/>
<feature type="compositionally biased region" description="Polar residues" evidence="1">
    <location>
        <begin position="1"/>
        <end position="10"/>
    </location>
</feature>
<comment type="caution">
    <text evidence="2">The sequence shown here is derived from an EMBL/GenBank/DDBJ whole genome shotgun (WGS) entry which is preliminary data.</text>
</comment>
<reference evidence="2" key="1">
    <citation type="submission" date="2018-11" db="EMBL/GenBank/DDBJ databases">
        <authorList>
            <consortium name="Pathogen Informatics"/>
        </authorList>
    </citation>
    <scope>NUCLEOTIDE SEQUENCE</scope>
</reference>
<sequence>MVSQANSSRSGRCLRAKPALGSRQAGATTHRLVRGLLGHVCGAGGIFCTSIHGSIATQWPDAISLGSFGFSSSEFTLSSFAH</sequence>
<dbReference type="Proteomes" id="UP000784294">
    <property type="component" value="Unassembled WGS sequence"/>
</dbReference>
<feature type="region of interest" description="Disordered" evidence="1">
    <location>
        <begin position="1"/>
        <end position="25"/>
    </location>
</feature>
<protein>
    <submittedName>
        <fullName evidence="2">Uncharacterized protein</fullName>
    </submittedName>
</protein>
<accession>A0A3S5BFX4</accession>
<evidence type="ECO:0000256" key="1">
    <source>
        <dbReference type="SAM" id="MobiDB-lite"/>
    </source>
</evidence>
<evidence type="ECO:0000313" key="3">
    <source>
        <dbReference type="Proteomes" id="UP000784294"/>
    </source>
</evidence>
<name>A0A3S5BFX4_9PLAT</name>
<keyword evidence="3" id="KW-1185">Reference proteome</keyword>
<evidence type="ECO:0000313" key="2">
    <source>
        <dbReference type="EMBL" id="VEL43781.1"/>
    </source>
</evidence>
<dbReference type="EMBL" id="CAAALY010285105">
    <property type="protein sequence ID" value="VEL43781.1"/>
    <property type="molecule type" value="Genomic_DNA"/>
</dbReference>